<dbReference type="Proteomes" id="UP000095282">
    <property type="component" value="Unplaced"/>
</dbReference>
<dbReference type="SUPFAM" id="SSF52833">
    <property type="entry name" value="Thioredoxin-like"/>
    <property type="match status" value="1"/>
</dbReference>
<proteinExistence type="predicted"/>
<dbReference type="WBParaSite" id="Csp11.Scaffold629.g15807.t1">
    <property type="protein sequence ID" value="Csp11.Scaffold629.g15807.t1"/>
    <property type="gene ID" value="Csp11.Scaffold629.g15807"/>
</dbReference>
<keyword evidence="2" id="KW-1185">Reference proteome</keyword>
<dbReference type="Gene3D" id="3.40.30.10">
    <property type="entry name" value="Glutaredoxin"/>
    <property type="match status" value="1"/>
</dbReference>
<name>A0A1I7U834_9PELO</name>
<accession>A0A1I7U834</accession>
<evidence type="ECO:0000313" key="2">
    <source>
        <dbReference type="Proteomes" id="UP000095282"/>
    </source>
</evidence>
<reference evidence="3" key="1">
    <citation type="submission" date="2016-11" db="UniProtKB">
        <authorList>
            <consortium name="WormBaseParasite"/>
        </authorList>
    </citation>
    <scope>IDENTIFICATION</scope>
</reference>
<sequence>MTGEPSRKSKIDKIIMNNSYVLFFLISDTEEFKRVTIALMKAGINSFVTVPVDENVEIRLGVKEFSGQENFPQFYNNGELQTI</sequence>
<dbReference type="Pfam" id="PF00462">
    <property type="entry name" value="Glutaredoxin"/>
    <property type="match status" value="1"/>
</dbReference>
<protein>
    <submittedName>
        <fullName evidence="3">Glutaredoxin domain-containing protein</fullName>
    </submittedName>
</protein>
<dbReference type="InterPro" id="IPR036249">
    <property type="entry name" value="Thioredoxin-like_sf"/>
</dbReference>
<dbReference type="InterPro" id="IPR002109">
    <property type="entry name" value="Glutaredoxin"/>
</dbReference>
<feature type="domain" description="Glutaredoxin" evidence="1">
    <location>
        <begin position="34"/>
        <end position="80"/>
    </location>
</feature>
<dbReference type="PROSITE" id="PS51354">
    <property type="entry name" value="GLUTAREDOXIN_2"/>
    <property type="match status" value="1"/>
</dbReference>
<organism evidence="2 3">
    <name type="scientific">Caenorhabditis tropicalis</name>
    <dbReference type="NCBI Taxonomy" id="1561998"/>
    <lineage>
        <taxon>Eukaryota</taxon>
        <taxon>Metazoa</taxon>
        <taxon>Ecdysozoa</taxon>
        <taxon>Nematoda</taxon>
        <taxon>Chromadorea</taxon>
        <taxon>Rhabditida</taxon>
        <taxon>Rhabditina</taxon>
        <taxon>Rhabditomorpha</taxon>
        <taxon>Rhabditoidea</taxon>
        <taxon>Rhabditidae</taxon>
        <taxon>Peloderinae</taxon>
        <taxon>Caenorhabditis</taxon>
    </lineage>
</organism>
<evidence type="ECO:0000259" key="1">
    <source>
        <dbReference type="Pfam" id="PF00462"/>
    </source>
</evidence>
<dbReference type="AlphaFoldDB" id="A0A1I7U834"/>
<evidence type="ECO:0000313" key="3">
    <source>
        <dbReference type="WBParaSite" id="Csp11.Scaffold629.g15807.t1"/>
    </source>
</evidence>